<evidence type="ECO:0000313" key="10">
    <source>
        <dbReference type="EMBL" id="MEJ8566611.1"/>
    </source>
</evidence>
<feature type="domain" description="Exonuclease VII large subunit C-terminal" evidence="8">
    <location>
        <begin position="129"/>
        <end position="445"/>
    </location>
</feature>
<reference evidence="10 11" key="1">
    <citation type="submission" date="2024-02" db="EMBL/GenBank/DDBJ databases">
        <title>A novel Wenzhouxiangellaceae bacterium, isolated from coastal sediments.</title>
        <authorList>
            <person name="Du Z.-J."/>
            <person name="Ye Y.-Q."/>
            <person name="Zhang X.-Y."/>
        </authorList>
    </citation>
    <scope>NUCLEOTIDE SEQUENCE [LARGE SCALE GENOMIC DNA]</scope>
    <source>
        <strain evidence="10 11">CH-27</strain>
    </source>
</reference>
<evidence type="ECO:0000256" key="1">
    <source>
        <dbReference type="ARBA" id="ARBA00022490"/>
    </source>
</evidence>
<dbReference type="HAMAP" id="MF_00378">
    <property type="entry name" value="Exonuc_7_L"/>
    <property type="match status" value="1"/>
</dbReference>
<dbReference type="GO" id="GO:0005737">
    <property type="term" value="C:cytoplasm"/>
    <property type="evidence" value="ECO:0007669"/>
    <property type="project" value="UniProtKB-SubCell"/>
</dbReference>
<feature type="domain" description="OB-fold nucleic acid binding" evidence="9">
    <location>
        <begin position="16"/>
        <end position="105"/>
    </location>
</feature>
<dbReference type="GO" id="GO:0006308">
    <property type="term" value="P:DNA catabolic process"/>
    <property type="evidence" value="ECO:0007669"/>
    <property type="project" value="UniProtKB-UniRule"/>
</dbReference>
<name>A0AAW9RAS6_9GAMM</name>
<comment type="function">
    <text evidence="5">Bidirectionally degrades single-stranded DNA into large acid-insoluble oligonucleotides, which are then degraded further into small acid-soluble oligonucleotides.</text>
</comment>
<dbReference type="InterPro" id="IPR020579">
    <property type="entry name" value="Exonuc_VII_lsu_C"/>
</dbReference>
<evidence type="ECO:0000313" key="11">
    <source>
        <dbReference type="Proteomes" id="UP001359886"/>
    </source>
</evidence>
<comment type="similarity">
    <text evidence="5 6">Belongs to the XseA family.</text>
</comment>
<dbReference type="EMBL" id="JAZHOG010000002">
    <property type="protein sequence ID" value="MEJ8566611.1"/>
    <property type="molecule type" value="Genomic_DNA"/>
</dbReference>
<sequence>MSNIPTEPSAYVYSPSELNREAKLHLEAGFPRVLVEGEVSNLSRPASGHHYFSLKDESAQVRCAMFRSSVQRARTELRNGLKIVARGRISLYEARGEYQLIVDSVRDAGEGALQRAFEALKKKLGDEGLFDASLKRPLPAFPWRIGVITSPSGAAVRDVLHVLKRRWPAAAVRVYGASVQGAEAAGELRAALARANREAWAQVLILGRGGGSLEDLQAFNEESLARAVADSTLPVISAVGHETDFSICDFVADLRAPTPSAAAELATPDGVQVKAGLERHQRMLKQRMQAGLQQRMQHLDHLTHRLAQRDPARRIREQADRLRTQRTALGRLLRRRLADLSQRVAGAEARLNRQHPQRRLNERREHLERLARLNRKQAAGSVDRARRRLAELARTLNAVSPLATLERGYATLSDPQSGRVLTSVREVQTGARLDARLADGRIHCTVDSVSAVPAEDKPGVDTDGPQGPA</sequence>
<keyword evidence="3 5" id="KW-0378">Hydrolase</keyword>
<dbReference type="RefSeq" id="WP_354693935.1">
    <property type="nucleotide sequence ID" value="NZ_JAZHOG010000002.1"/>
</dbReference>
<protein>
    <recommendedName>
        <fullName evidence="5">Exodeoxyribonuclease 7 large subunit</fullName>
        <ecNumber evidence="5">3.1.11.6</ecNumber>
    </recommendedName>
    <alternativeName>
        <fullName evidence="5">Exodeoxyribonuclease VII large subunit</fullName>
        <shortName evidence="5">Exonuclease VII large subunit</shortName>
    </alternativeName>
</protein>
<dbReference type="InterPro" id="IPR025824">
    <property type="entry name" value="OB-fold_nuc-bd_dom"/>
</dbReference>
<comment type="subunit">
    <text evidence="5">Heterooligomer composed of large and small subunits.</text>
</comment>
<dbReference type="InterPro" id="IPR003753">
    <property type="entry name" value="Exonuc_VII_L"/>
</dbReference>
<dbReference type="Pfam" id="PF02601">
    <property type="entry name" value="Exonuc_VII_L"/>
    <property type="match status" value="1"/>
</dbReference>
<dbReference type="Pfam" id="PF13742">
    <property type="entry name" value="tRNA_anti_2"/>
    <property type="match status" value="1"/>
</dbReference>
<keyword evidence="11" id="KW-1185">Reference proteome</keyword>
<accession>A0AAW9RAS6</accession>
<keyword evidence="4 5" id="KW-0269">Exonuclease</keyword>
<dbReference type="GO" id="GO:0003676">
    <property type="term" value="F:nucleic acid binding"/>
    <property type="evidence" value="ECO:0007669"/>
    <property type="project" value="InterPro"/>
</dbReference>
<dbReference type="EC" id="3.1.11.6" evidence="5"/>
<evidence type="ECO:0000256" key="3">
    <source>
        <dbReference type="ARBA" id="ARBA00022801"/>
    </source>
</evidence>
<comment type="catalytic activity">
    <reaction evidence="5 6">
        <text>Exonucleolytic cleavage in either 5'- to 3'- or 3'- to 5'-direction to yield nucleoside 5'-phosphates.</text>
        <dbReference type="EC" id="3.1.11.6"/>
    </reaction>
</comment>
<evidence type="ECO:0000256" key="7">
    <source>
        <dbReference type="SAM" id="MobiDB-lite"/>
    </source>
</evidence>
<dbReference type="AlphaFoldDB" id="A0AAW9RAS6"/>
<evidence type="ECO:0000259" key="8">
    <source>
        <dbReference type="Pfam" id="PF02601"/>
    </source>
</evidence>
<comment type="subcellular location">
    <subcellularLocation>
        <location evidence="5 6">Cytoplasm</location>
    </subcellularLocation>
</comment>
<feature type="region of interest" description="Disordered" evidence="7">
    <location>
        <begin position="449"/>
        <end position="469"/>
    </location>
</feature>
<dbReference type="GO" id="GO:0009318">
    <property type="term" value="C:exodeoxyribonuclease VII complex"/>
    <property type="evidence" value="ECO:0007669"/>
    <property type="project" value="UniProtKB-UniRule"/>
</dbReference>
<comment type="caution">
    <text evidence="10">The sequence shown here is derived from an EMBL/GenBank/DDBJ whole genome shotgun (WGS) entry which is preliminary data.</text>
</comment>
<organism evidence="10 11">
    <name type="scientific">Elongatibacter sediminis</name>
    <dbReference type="NCBI Taxonomy" id="3119006"/>
    <lineage>
        <taxon>Bacteria</taxon>
        <taxon>Pseudomonadati</taxon>
        <taxon>Pseudomonadota</taxon>
        <taxon>Gammaproteobacteria</taxon>
        <taxon>Chromatiales</taxon>
        <taxon>Wenzhouxiangellaceae</taxon>
        <taxon>Elongatibacter</taxon>
    </lineage>
</organism>
<evidence type="ECO:0000256" key="2">
    <source>
        <dbReference type="ARBA" id="ARBA00022722"/>
    </source>
</evidence>
<proteinExistence type="inferred from homology"/>
<dbReference type="NCBIfam" id="TIGR00237">
    <property type="entry name" value="xseA"/>
    <property type="match status" value="1"/>
</dbReference>
<evidence type="ECO:0000256" key="6">
    <source>
        <dbReference type="RuleBase" id="RU004355"/>
    </source>
</evidence>
<dbReference type="PANTHER" id="PTHR30008:SF0">
    <property type="entry name" value="EXODEOXYRIBONUCLEASE 7 LARGE SUBUNIT"/>
    <property type="match status" value="1"/>
</dbReference>
<dbReference type="PANTHER" id="PTHR30008">
    <property type="entry name" value="EXODEOXYRIBONUCLEASE 7 LARGE SUBUNIT"/>
    <property type="match status" value="1"/>
</dbReference>
<dbReference type="GO" id="GO:0008855">
    <property type="term" value="F:exodeoxyribonuclease VII activity"/>
    <property type="evidence" value="ECO:0007669"/>
    <property type="project" value="UniProtKB-UniRule"/>
</dbReference>
<keyword evidence="2 5" id="KW-0540">Nuclease</keyword>
<dbReference type="CDD" id="cd04489">
    <property type="entry name" value="ExoVII_LU_OBF"/>
    <property type="match status" value="1"/>
</dbReference>
<keyword evidence="1 5" id="KW-0963">Cytoplasm</keyword>
<evidence type="ECO:0000256" key="4">
    <source>
        <dbReference type="ARBA" id="ARBA00022839"/>
    </source>
</evidence>
<gene>
    <name evidence="5 10" type="primary">xseA</name>
    <name evidence="10" type="ORF">V3330_03135</name>
</gene>
<evidence type="ECO:0000259" key="9">
    <source>
        <dbReference type="Pfam" id="PF13742"/>
    </source>
</evidence>
<evidence type="ECO:0000256" key="5">
    <source>
        <dbReference type="HAMAP-Rule" id="MF_00378"/>
    </source>
</evidence>
<dbReference type="Proteomes" id="UP001359886">
    <property type="component" value="Unassembled WGS sequence"/>
</dbReference>